<feature type="non-terminal residue" evidence="2">
    <location>
        <position position="46"/>
    </location>
</feature>
<sequence>FMNMQERSFWSHTTHRPCCETHPSSDRPGRMFSCSGRNMTGSPGVR</sequence>
<feature type="compositionally biased region" description="Basic and acidic residues" evidence="1">
    <location>
        <begin position="17"/>
        <end position="29"/>
    </location>
</feature>
<gene>
    <name evidence="2" type="ORF">METZ01_LOCUS219837</name>
</gene>
<reference evidence="2" key="1">
    <citation type="submission" date="2018-05" db="EMBL/GenBank/DDBJ databases">
        <authorList>
            <person name="Lanie J.A."/>
            <person name="Ng W.-L."/>
            <person name="Kazmierczak K.M."/>
            <person name="Andrzejewski T.M."/>
            <person name="Davidsen T.M."/>
            <person name="Wayne K.J."/>
            <person name="Tettelin H."/>
            <person name="Glass J.I."/>
            <person name="Rusch D."/>
            <person name="Podicherti R."/>
            <person name="Tsui H.-C.T."/>
            <person name="Winkler M.E."/>
        </authorList>
    </citation>
    <scope>NUCLEOTIDE SEQUENCE</scope>
</reference>
<proteinExistence type="predicted"/>
<evidence type="ECO:0000256" key="1">
    <source>
        <dbReference type="SAM" id="MobiDB-lite"/>
    </source>
</evidence>
<dbReference type="EMBL" id="UINC01052079">
    <property type="protein sequence ID" value="SVB66983.1"/>
    <property type="molecule type" value="Genomic_DNA"/>
</dbReference>
<evidence type="ECO:0000313" key="2">
    <source>
        <dbReference type="EMBL" id="SVB66983.1"/>
    </source>
</evidence>
<feature type="compositionally biased region" description="Polar residues" evidence="1">
    <location>
        <begin position="35"/>
        <end position="46"/>
    </location>
</feature>
<accession>A0A382FXH8</accession>
<protein>
    <submittedName>
        <fullName evidence="2">Uncharacterized protein</fullName>
    </submittedName>
</protein>
<dbReference type="AlphaFoldDB" id="A0A382FXH8"/>
<feature type="non-terminal residue" evidence="2">
    <location>
        <position position="1"/>
    </location>
</feature>
<organism evidence="2">
    <name type="scientific">marine metagenome</name>
    <dbReference type="NCBI Taxonomy" id="408172"/>
    <lineage>
        <taxon>unclassified sequences</taxon>
        <taxon>metagenomes</taxon>
        <taxon>ecological metagenomes</taxon>
    </lineage>
</organism>
<feature type="region of interest" description="Disordered" evidence="1">
    <location>
        <begin position="12"/>
        <end position="46"/>
    </location>
</feature>
<name>A0A382FXH8_9ZZZZ</name>